<dbReference type="PANTHER" id="PTHR34512">
    <property type="entry name" value="CELL SURFACE PROTEIN"/>
    <property type="match status" value="1"/>
</dbReference>
<dbReference type="AlphaFoldDB" id="A0A517NKE8"/>
<dbReference type="InterPro" id="IPR015943">
    <property type="entry name" value="WD40/YVTN_repeat-like_dom_sf"/>
</dbReference>
<evidence type="ECO:0000313" key="3">
    <source>
        <dbReference type="EMBL" id="QDT07617.1"/>
    </source>
</evidence>
<proteinExistence type="predicted"/>
<evidence type="ECO:0000259" key="2">
    <source>
        <dbReference type="Pfam" id="PF13360"/>
    </source>
</evidence>
<evidence type="ECO:0000256" key="1">
    <source>
        <dbReference type="SAM" id="SignalP"/>
    </source>
</evidence>
<protein>
    <submittedName>
        <fullName evidence="3">Outer membrane biogenesis protein BamB</fullName>
    </submittedName>
</protein>
<feature type="domain" description="Pyrrolo-quinoline quinone repeat" evidence="2">
    <location>
        <begin position="91"/>
        <end position="345"/>
    </location>
</feature>
<dbReference type="SMART" id="SM00564">
    <property type="entry name" value="PQQ"/>
    <property type="match status" value="5"/>
</dbReference>
<feature type="signal peptide" evidence="1">
    <location>
        <begin position="1"/>
        <end position="25"/>
    </location>
</feature>
<dbReference type="SUPFAM" id="SSF50998">
    <property type="entry name" value="Quinoprotein alcohol dehydrogenase-like"/>
    <property type="match status" value="1"/>
</dbReference>
<sequence length="441" mass="49186" precursor="true">MHRHNRARRFSCLIILGLIASPALSDDWPQWRGIHRDAKIDEPGLMKTLPTGHLERKWQVELGAGYSGPTIVDGRVYVTDRGLDDSPEEIERVLCFDAENGDLVWQHTYPAVYGEIGYRAGPRASVTVHEGLALSVGTAGHFICFDAKTGDIRWQHDLAPEYSIRMPIWGIATSPLVHDGNVIQVVAGAGDACVVAFDLATGKERWRSIDEKAGYSSPILIQQAGQDVVVCWTGESVTGLDPRTGQVHWTIPMLPRNMPIGIPTPVVQDDLLFVSSFYDGSMLIRFDPNQLTAEKVWHRVGIDEKNTDALHCMISNPIIKGDYIYGTDSYGELRCLDIKTGDRVWEDTTAVPRARWATIHTIRDGQREIMQNDQGELIFATLTPEGFQEHSRTKLLDPTRKQLNRRGGVTWSHPAIANGYIFARNDQELICASLKEPADTP</sequence>
<keyword evidence="4" id="KW-1185">Reference proteome</keyword>
<dbReference type="InterPro" id="IPR011047">
    <property type="entry name" value="Quinoprotein_ADH-like_sf"/>
</dbReference>
<dbReference type="EMBL" id="CP036525">
    <property type="protein sequence ID" value="QDT07617.1"/>
    <property type="molecule type" value="Genomic_DNA"/>
</dbReference>
<dbReference type="Proteomes" id="UP000318538">
    <property type="component" value="Chromosome"/>
</dbReference>
<dbReference type="KEGG" id="rlc:K227x_60450"/>
<feature type="chain" id="PRO_5022063231" evidence="1">
    <location>
        <begin position="26"/>
        <end position="441"/>
    </location>
</feature>
<organism evidence="3 4">
    <name type="scientific">Rubripirellula lacrimiformis</name>
    <dbReference type="NCBI Taxonomy" id="1930273"/>
    <lineage>
        <taxon>Bacteria</taxon>
        <taxon>Pseudomonadati</taxon>
        <taxon>Planctomycetota</taxon>
        <taxon>Planctomycetia</taxon>
        <taxon>Pirellulales</taxon>
        <taxon>Pirellulaceae</taxon>
        <taxon>Rubripirellula</taxon>
    </lineage>
</organism>
<dbReference type="PANTHER" id="PTHR34512:SF30">
    <property type="entry name" value="OUTER MEMBRANE PROTEIN ASSEMBLY FACTOR BAMB"/>
    <property type="match status" value="1"/>
</dbReference>
<reference evidence="3 4" key="1">
    <citation type="submission" date="2019-02" db="EMBL/GenBank/DDBJ databases">
        <title>Deep-cultivation of Planctomycetes and their phenomic and genomic characterization uncovers novel biology.</title>
        <authorList>
            <person name="Wiegand S."/>
            <person name="Jogler M."/>
            <person name="Boedeker C."/>
            <person name="Pinto D."/>
            <person name="Vollmers J."/>
            <person name="Rivas-Marin E."/>
            <person name="Kohn T."/>
            <person name="Peeters S.H."/>
            <person name="Heuer A."/>
            <person name="Rast P."/>
            <person name="Oberbeckmann S."/>
            <person name="Bunk B."/>
            <person name="Jeske O."/>
            <person name="Meyerdierks A."/>
            <person name="Storesund J.E."/>
            <person name="Kallscheuer N."/>
            <person name="Luecker S."/>
            <person name="Lage O.M."/>
            <person name="Pohl T."/>
            <person name="Merkel B.J."/>
            <person name="Hornburger P."/>
            <person name="Mueller R.-W."/>
            <person name="Bruemmer F."/>
            <person name="Labrenz M."/>
            <person name="Spormann A.M."/>
            <person name="Op den Camp H."/>
            <person name="Overmann J."/>
            <person name="Amann R."/>
            <person name="Jetten M.S.M."/>
            <person name="Mascher T."/>
            <person name="Medema M.H."/>
            <person name="Devos D.P."/>
            <person name="Kaster A.-K."/>
            <person name="Ovreas L."/>
            <person name="Rohde M."/>
            <person name="Galperin M.Y."/>
            <person name="Jogler C."/>
        </authorList>
    </citation>
    <scope>NUCLEOTIDE SEQUENCE [LARGE SCALE GENOMIC DNA]</scope>
    <source>
        <strain evidence="3 4">K22_7</strain>
    </source>
</reference>
<accession>A0A517NKE8</accession>
<dbReference type="Pfam" id="PF13360">
    <property type="entry name" value="PQQ_2"/>
    <property type="match status" value="1"/>
</dbReference>
<evidence type="ECO:0000313" key="4">
    <source>
        <dbReference type="Proteomes" id="UP000318538"/>
    </source>
</evidence>
<gene>
    <name evidence="3" type="ORF">K227x_60450</name>
</gene>
<dbReference type="InterPro" id="IPR018391">
    <property type="entry name" value="PQQ_b-propeller_rpt"/>
</dbReference>
<keyword evidence="1" id="KW-0732">Signal</keyword>
<dbReference type="Gene3D" id="2.40.10.480">
    <property type="match status" value="1"/>
</dbReference>
<dbReference type="Gene3D" id="2.130.10.10">
    <property type="entry name" value="YVTN repeat-like/Quinoprotein amine dehydrogenase"/>
    <property type="match status" value="1"/>
</dbReference>
<name>A0A517NKE8_9BACT</name>
<dbReference type="InterPro" id="IPR002372">
    <property type="entry name" value="PQQ_rpt_dom"/>
</dbReference>